<comment type="caution">
    <text evidence="2">The sequence shown here is derived from an EMBL/GenBank/DDBJ whole genome shotgun (WGS) entry which is preliminary data.</text>
</comment>
<accession>E7QPR0</accession>
<dbReference type="InterPro" id="IPR050855">
    <property type="entry name" value="NDM-1-like"/>
</dbReference>
<proteinExistence type="predicted"/>
<dbReference type="Gene3D" id="3.60.15.10">
    <property type="entry name" value="Ribonuclease Z/Hydroxyacylglutathione hydrolase-like"/>
    <property type="match status" value="1"/>
</dbReference>
<evidence type="ECO:0000313" key="2">
    <source>
        <dbReference type="EMBL" id="EFW93513.1"/>
    </source>
</evidence>
<gene>
    <name evidence="2" type="ORF">ZOD2009_03842</name>
</gene>
<evidence type="ECO:0000313" key="3">
    <source>
        <dbReference type="Proteomes" id="UP000003751"/>
    </source>
</evidence>
<dbReference type="AlphaFoldDB" id="E7QPR0"/>
<dbReference type="Proteomes" id="UP000003751">
    <property type="component" value="Unassembled WGS sequence"/>
</dbReference>
<dbReference type="EMBL" id="AEMG01000003">
    <property type="protein sequence ID" value="EFW93513.1"/>
    <property type="molecule type" value="Genomic_DNA"/>
</dbReference>
<dbReference type="eggNOG" id="arCOG00504">
    <property type="taxonomic scope" value="Archaea"/>
</dbReference>
<dbReference type="Pfam" id="PF00753">
    <property type="entry name" value="Lactamase_B"/>
    <property type="match status" value="1"/>
</dbReference>
<evidence type="ECO:0000259" key="1">
    <source>
        <dbReference type="SMART" id="SM00849"/>
    </source>
</evidence>
<reference evidence="2 3" key="1">
    <citation type="journal article" date="2014" name="ISME J.">
        <title>Trehalose/2-sulfotrehalose biosynthesis and glycine-betaine uptake are widely spread mechanisms for osmoadaptation in the Halobacteriales.</title>
        <authorList>
            <person name="Youssef N.H."/>
            <person name="Savage-Ashlock K.N."/>
            <person name="McCully A.L."/>
            <person name="Luedtke B."/>
            <person name="Shaw E.I."/>
            <person name="Hoff W.D."/>
            <person name="Elshahed M.S."/>
        </authorList>
    </citation>
    <scope>NUCLEOTIDE SEQUENCE [LARGE SCALE GENOMIC DNA]</scope>
    <source>
        <strain evidence="2 3">DX253</strain>
    </source>
</reference>
<dbReference type="PANTHER" id="PTHR42951">
    <property type="entry name" value="METALLO-BETA-LACTAMASE DOMAIN-CONTAINING"/>
    <property type="match status" value="1"/>
</dbReference>
<dbReference type="SUPFAM" id="SSF56281">
    <property type="entry name" value="Metallo-hydrolase/oxidoreductase"/>
    <property type="match status" value="1"/>
</dbReference>
<dbReference type="InterPro" id="IPR036866">
    <property type="entry name" value="RibonucZ/Hydroxyglut_hydro"/>
</dbReference>
<organism evidence="2 3">
    <name type="scientific">Haladaptatus paucihalophilus DX253</name>
    <dbReference type="NCBI Taxonomy" id="797209"/>
    <lineage>
        <taxon>Archaea</taxon>
        <taxon>Methanobacteriati</taxon>
        <taxon>Methanobacteriota</taxon>
        <taxon>Stenosarchaea group</taxon>
        <taxon>Halobacteria</taxon>
        <taxon>Halobacteriales</taxon>
        <taxon>Haladaptataceae</taxon>
        <taxon>Haladaptatus</taxon>
    </lineage>
</organism>
<dbReference type="PANTHER" id="PTHR42951:SF4">
    <property type="entry name" value="ACYL-COENZYME A THIOESTERASE MBLAC2"/>
    <property type="match status" value="1"/>
</dbReference>
<protein>
    <submittedName>
        <fullName evidence="2">Beta-lactamase domain protein</fullName>
    </submittedName>
</protein>
<name>E7QPR0_HALPU</name>
<dbReference type="SMART" id="SM00849">
    <property type="entry name" value="Lactamase_B"/>
    <property type="match status" value="1"/>
</dbReference>
<dbReference type="InterPro" id="IPR001279">
    <property type="entry name" value="Metallo-B-lactamas"/>
</dbReference>
<dbReference type="PATRIC" id="fig|797209.4.peg.756"/>
<dbReference type="STRING" id="797209.GCA_000376445_03689"/>
<sequence>MSATRRPDMARQLAPGVWMLELAVPVVGANAFLVDDGEVTLVDAGLPRFGLRRELHEAGYDAADIDRVLLTHYDIDHVGGLRDLPSLDAPVFVGERDADLLAGRYDPPLFHHKGAFHRFARRLVSIPSRFDVRPVGHGARIGEFTAYHTPGHNPGHTAYVHDGLGVGFLGDLVWERDGTLTPPEWWDSYDTGEIRRSIRAFAGSIPPLDLLCMGHGTPILRGGSDALASLARQL</sequence>
<feature type="domain" description="Metallo-beta-lactamase" evidence="1">
    <location>
        <begin position="28"/>
        <end position="215"/>
    </location>
</feature>
<dbReference type="CDD" id="cd07721">
    <property type="entry name" value="yflN-like_MBL-fold"/>
    <property type="match status" value="1"/>
</dbReference>